<evidence type="ECO:0000313" key="4">
    <source>
        <dbReference type="Proteomes" id="UP000239757"/>
    </source>
</evidence>
<feature type="region of interest" description="Disordered" evidence="1">
    <location>
        <begin position="1"/>
        <end position="56"/>
    </location>
</feature>
<reference evidence="3 4" key="1">
    <citation type="submission" date="2015-01" db="EMBL/GenBank/DDBJ databases">
        <title>Genome of allotetraploid Gossypium barbadense reveals genomic plasticity and fiber elongation in cotton evolution.</title>
        <authorList>
            <person name="Chen X."/>
            <person name="Liu X."/>
            <person name="Zhao B."/>
            <person name="Zheng H."/>
            <person name="Hu Y."/>
            <person name="Lu G."/>
            <person name="Yang C."/>
            <person name="Chen J."/>
            <person name="Shan C."/>
            <person name="Zhang L."/>
            <person name="Zhou Y."/>
            <person name="Wang L."/>
            <person name="Guo W."/>
            <person name="Bai Y."/>
            <person name="Ruan J."/>
            <person name="Shangguan X."/>
            <person name="Mao Y."/>
            <person name="Jiang J."/>
            <person name="Zhu Y."/>
            <person name="Lei J."/>
            <person name="Kang H."/>
            <person name="Chen S."/>
            <person name="He X."/>
            <person name="Wang R."/>
            <person name="Wang Y."/>
            <person name="Chen J."/>
            <person name="Wang L."/>
            <person name="Yu S."/>
            <person name="Wang B."/>
            <person name="Wei J."/>
            <person name="Song S."/>
            <person name="Lu X."/>
            <person name="Gao Z."/>
            <person name="Gu W."/>
            <person name="Deng X."/>
            <person name="Ma D."/>
            <person name="Wang S."/>
            <person name="Liang W."/>
            <person name="Fang L."/>
            <person name="Cai C."/>
            <person name="Zhu X."/>
            <person name="Zhou B."/>
            <person name="Zhang Y."/>
            <person name="Chen Z."/>
            <person name="Xu S."/>
            <person name="Zhu R."/>
            <person name="Wang S."/>
            <person name="Zhang T."/>
            <person name="Zhao G."/>
        </authorList>
    </citation>
    <scope>NUCLEOTIDE SEQUENCE [LARGE SCALE GENOMIC DNA]</scope>
    <source>
        <strain evidence="4">cv. Xinhai21</strain>
        <tissue evidence="3">Leaf</tissue>
    </source>
</reference>
<accession>A0A2P5WQE1</accession>
<dbReference type="Proteomes" id="UP000239757">
    <property type="component" value="Unassembled WGS sequence"/>
</dbReference>
<organism evidence="3 4">
    <name type="scientific">Gossypium barbadense</name>
    <name type="common">Sea Island cotton</name>
    <name type="synonym">Hibiscus barbadensis</name>
    <dbReference type="NCBI Taxonomy" id="3634"/>
    <lineage>
        <taxon>Eukaryota</taxon>
        <taxon>Viridiplantae</taxon>
        <taxon>Streptophyta</taxon>
        <taxon>Embryophyta</taxon>
        <taxon>Tracheophyta</taxon>
        <taxon>Spermatophyta</taxon>
        <taxon>Magnoliopsida</taxon>
        <taxon>eudicotyledons</taxon>
        <taxon>Gunneridae</taxon>
        <taxon>Pentapetalae</taxon>
        <taxon>rosids</taxon>
        <taxon>malvids</taxon>
        <taxon>Malvales</taxon>
        <taxon>Malvaceae</taxon>
        <taxon>Malvoideae</taxon>
        <taxon>Gossypium</taxon>
    </lineage>
</organism>
<feature type="transmembrane region" description="Helical" evidence="2">
    <location>
        <begin position="97"/>
        <end position="115"/>
    </location>
</feature>
<keyword evidence="2" id="KW-0472">Membrane</keyword>
<gene>
    <name evidence="3" type="ORF">GOBAR_AA27372</name>
</gene>
<feature type="compositionally biased region" description="Basic residues" evidence="1">
    <location>
        <begin position="17"/>
        <end position="35"/>
    </location>
</feature>
<proteinExistence type="predicted"/>
<evidence type="ECO:0000256" key="2">
    <source>
        <dbReference type="SAM" id="Phobius"/>
    </source>
</evidence>
<evidence type="ECO:0000313" key="3">
    <source>
        <dbReference type="EMBL" id="PPR93293.1"/>
    </source>
</evidence>
<evidence type="ECO:0000256" key="1">
    <source>
        <dbReference type="SAM" id="MobiDB-lite"/>
    </source>
</evidence>
<sequence>MGSCVSRPEGCIGQRSRSSKKKSRKRRKTFKKRAPSRLSEGSSDNVDRRSSFTNPTFQGCSSVHIPPCKSKGWESVVYHAQPSHAFCKEAVPAVEQFLYYSIVAVMVCCIIHIGIV</sequence>
<dbReference type="EMBL" id="KZ666833">
    <property type="protein sequence ID" value="PPR93293.1"/>
    <property type="molecule type" value="Genomic_DNA"/>
</dbReference>
<protein>
    <submittedName>
        <fullName evidence="3">Uncharacterized protein</fullName>
    </submittedName>
</protein>
<keyword evidence="2" id="KW-0812">Transmembrane</keyword>
<keyword evidence="2" id="KW-1133">Transmembrane helix</keyword>
<name>A0A2P5WQE1_GOSBA</name>
<dbReference type="AlphaFoldDB" id="A0A2P5WQE1"/>